<dbReference type="KEGG" id="mfo:Metfor_1207"/>
<dbReference type="HOGENOM" id="CLU_2191023_0_0_2"/>
<dbReference type="EMBL" id="CP003167">
    <property type="protein sequence ID" value="AGB02250.1"/>
    <property type="molecule type" value="Genomic_DNA"/>
</dbReference>
<name>L0HE24_METFS</name>
<dbReference type="eggNOG" id="arCOG13632">
    <property type="taxonomic scope" value="Archaea"/>
</dbReference>
<sequence length="108" mass="12004">MALYNYWTITFRDTTRNIQTTYMTSQNAMPNTNVKIQIYLETANRASIPNNNNMCGDSTFTNFYLVNTNGQNVMPGTVGSGVNSVWTNLPGLSVGNSWPSRIILNTAN</sequence>
<dbReference type="RefSeq" id="WP_015285213.1">
    <property type="nucleotide sequence ID" value="NC_019943.1"/>
</dbReference>
<reference evidence="2" key="1">
    <citation type="submission" date="2011-12" db="EMBL/GenBank/DDBJ databases">
        <title>Complete sequence of Methanoregula formicicum SMSP.</title>
        <authorList>
            <person name="Lucas S."/>
            <person name="Han J."/>
            <person name="Lapidus A."/>
            <person name="Cheng J.-F."/>
            <person name="Goodwin L."/>
            <person name="Pitluck S."/>
            <person name="Peters L."/>
            <person name="Ovchinnikova G."/>
            <person name="Teshima H."/>
            <person name="Detter J.C."/>
            <person name="Han C."/>
            <person name="Tapia R."/>
            <person name="Land M."/>
            <person name="Hauser L."/>
            <person name="Kyrpides N."/>
            <person name="Ivanova N."/>
            <person name="Pagani I."/>
            <person name="Imachi H."/>
            <person name="Tamaki H."/>
            <person name="Sekiguchi Y."/>
            <person name="Kamagata Y."/>
            <person name="Cadillo-Quiroz H."/>
            <person name="Zinder S."/>
            <person name="Liu W.-T."/>
            <person name="Woyke T."/>
        </authorList>
    </citation>
    <scope>NUCLEOTIDE SEQUENCE [LARGE SCALE GENOMIC DNA]</scope>
    <source>
        <strain evidence="2">DSM 22288 / NBRC 105244 / SMSP</strain>
    </source>
</reference>
<organism evidence="1 2">
    <name type="scientific">Methanoregula formicica (strain DSM 22288 / NBRC 105244 / SMSP)</name>
    <dbReference type="NCBI Taxonomy" id="593750"/>
    <lineage>
        <taxon>Archaea</taxon>
        <taxon>Methanobacteriati</taxon>
        <taxon>Methanobacteriota</taxon>
        <taxon>Stenosarchaea group</taxon>
        <taxon>Methanomicrobia</taxon>
        <taxon>Methanomicrobiales</taxon>
        <taxon>Methanoregulaceae</taxon>
        <taxon>Methanoregula</taxon>
    </lineage>
</organism>
<keyword evidence="2" id="KW-1185">Reference proteome</keyword>
<evidence type="ECO:0000313" key="1">
    <source>
        <dbReference type="EMBL" id="AGB02250.1"/>
    </source>
</evidence>
<accession>L0HE24</accession>
<dbReference type="InParanoid" id="L0HE24"/>
<dbReference type="STRING" id="593750.Metfor_1207"/>
<dbReference type="Proteomes" id="UP000010824">
    <property type="component" value="Chromosome"/>
</dbReference>
<gene>
    <name evidence="1" type="ordered locus">Metfor_1207</name>
</gene>
<reference evidence="1 2" key="2">
    <citation type="journal article" date="2014" name="Genome Announc.">
        <title>Complete Genome Sequence of Methanoregula formicica SMSPT, a Mesophilic Hydrogenotrophic Methanogen Isolated from a Methanogenic Upflow Anaerobic Sludge Blanket Reactor.</title>
        <authorList>
            <person name="Yamamoto K."/>
            <person name="Tamaki H."/>
            <person name="Cadillo-Quiroz H."/>
            <person name="Imachi H."/>
            <person name="Kyrpides N."/>
            <person name="Woyke T."/>
            <person name="Goodwin L."/>
            <person name="Zinder S.H."/>
            <person name="Kamagata Y."/>
            <person name="Liu W.T."/>
        </authorList>
    </citation>
    <scope>NUCLEOTIDE SEQUENCE [LARGE SCALE GENOMIC DNA]</scope>
    <source>
        <strain evidence="2">DSM 22288 / NBRC 105244 / SMSP</strain>
    </source>
</reference>
<dbReference type="AlphaFoldDB" id="L0HE24"/>
<dbReference type="OrthoDB" id="140655at2157"/>
<protein>
    <submittedName>
        <fullName evidence="1">Uncharacterized protein</fullName>
    </submittedName>
</protein>
<dbReference type="GeneID" id="14310520"/>
<evidence type="ECO:0000313" key="2">
    <source>
        <dbReference type="Proteomes" id="UP000010824"/>
    </source>
</evidence>
<proteinExistence type="predicted"/>